<evidence type="ECO:0000313" key="2">
    <source>
        <dbReference type="Proteomes" id="UP001152484"/>
    </source>
</evidence>
<name>A0A9P0YMR1_CUSEU</name>
<keyword evidence="2" id="KW-1185">Reference proteome</keyword>
<organism evidence="1 2">
    <name type="scientific">Cuscuta europaea</name>
    <name type="common">European dodder</name>
    <dbReference type="NCBI Taxonomy" id="41803"/>
    <lineage>
        <taxon>Eukaryota</taxon>
        <taxon>Viridiplantae</taxon>
        <taxon>Streptophyta</taxon>
        <taxon>Embryophyta</taxon>
        <taxon>Tracheophyta</taxon>
        <taxon>Spermatophyta</taxon>
        <taxon>Magnoliopsida</taxon>
        <taxon>eudicotyledons</taxon>
        <taxon>Gunneridae</taxon>
        <taxon>Pentapetalae</taxon>
        <taxon>asterids</taxon>
        <taxon>lamiids</taxon>
        <taxon>Solanales</taxon>
        <taxon>Convolvulaceae</taxon>
        <taxon>Cuscuteae</taxon>
        <taxon>Cuscuta</taxon>
        <taxon>Cuscuta subgen. Cuscuta</taxon>
    </lineage>
</organism>
<protein>
    <submittedName>
        <fullName evidence="1">Uncharacterized protein</fullName>
    </submittedName>
</protein>
<dbReference type="OrthoDB" id="10592700at2759"/>
<gene>
    <name evidence="1" type="ORF">CEURO_LOCUS3274</name>
</gene>
<accession>A0A9P0YMR1</accession>
<sequence>MATGNVSSGALLQVDIEHTNSCDKSMELIFVEDTREQNYGLDSPKDFFQNIMTNGVNSLSLFLIKEFEKTLVSILGKRDDLKTSSNDERGGTDAQWL</sequence>
<dbReference type="AlphaFoldDB" id="A0A9P0YMR1"/>
<evidence type="ECO:0000313" key="1">
    <source>
        <dbReference type="EMBL" id="CAH9069557.1"/>
    </source>
</evidence>
<dbReference type="Proteomes" id="UP001152484">
    <property type="component" value="Unassembled WGS sequence"/>
</dbReference>
<reference evidence="1" key="1">
    <citation type="submission" date="2022-07" db="EMBL/GenBank/DDBJ databases">
        <authorList>
            <person name="Macas J."/>
            <person name="Novak P."/>
            <person name="Neumann P."/>
        </authorList>
    </citation>
    <scope>NUCLEOTIDE SEQUENCE</scope>
</reference>
<dbReference type="EMBL" id="CAMAPE010000005">
    <property type="protein sequence ID" value="CAH9069557.1"/>
    <property type="molecule type" value="Genomic_DNA"/>
</dbReference>
<proteinExistence type="predicted"/>
<comment type="caution">
    <text evidence="1">The sequence shown here is derived from an EMBL/GenBank/DDBJ whole genome shotgun (WGS) entry which is preliminary data.</text>
</comment>